<feature type="signal peptide" evidence="1">
    <location>
        <begin position="1"/>
        <end position="19"/>
    </location>
</feature>
<protein>
    <submittedName>
        <fullName evidence="3">DUF1566 domain-containing protein</fullName>
    </submittedName>
</protein>
<proteinExistence type="predicted"/>
<dbReference type="PANTHER" id="PTHR35812:SF1">
    <property type="entry name" value="LIPOPROTEIN"/>
    <property type="match status" value="1"/>
</dbReference>
<evidence type="ECO:0000259" key="2">
    <source>
        <dbReference type="Pfam" id="PF07603"/>
    </source>
</evidence>
<gene>
    <name evidence="3" type="ORF">NAF29_10445</name>
</gene>
<dbReference type="InterPro" id="IPR011460">
    <property type="entry name" value="Lcl_C"/>
</dbReference>
<reference evidence="3 4" key="1">
    <citation type="journal article" date="2013" name="Antonie Van Leeuwenhoek">
        <title>Echinimonas agarilytica gen. nov., sp. nov., a new gammaproteobacterium isolated from the sea urchin Strongylocentrotus intermedius.</title>
        <authorList>
            <person name="Nedashkovskaya O.I."/>
            <person name="Stenkova A.M."/>
            <person name="Zhukova N.V."/>
            <person name="Van Trappen S."/>
            <person name="Lee J.S."/>
            <person name="Kim S.B."/>
        </authorList>
    </citation>
    <scope>NUCLEOTIDE SEQUENCE [LARGE SCALE GENOMIC DNA]</scope>
    <source>
        <strain evidence="3 4">KMM 6351</strain>
    </source>
</reference>
<feature type="chain" id="PRO_5041242602" evidence="1">
    <location>
        <begin position="20"/>
        <end position="175"/>
    </location>
</feature>
<dbReference type="RefSeq" id="WP_251261508.1">
    <property type="nucleotide sequence ID" value="NZ_JAMQGP010000004.1"/>
</dbReference>
<evidence type="ECO:0000256" key="1">
    <source>
        <dbReference type="SAM" id="SignalP"/>
    </source>
</evidence>
<comment type="caution">
    <text evidence="3">The sequence shown here is derived from an EMBL/GenBank/DDBJ whole genome shotgun (WGS) entry which is preliminary data.</text>
</comment>
<name>A0AA41W7P1_9GAMM</name>
<dbReference type="EMBL" id="JAMQGP010000004">
    <property type="protein sequence ID" value="MCM2680083.1"/>
    <property type="molecule type" value="Genomic_DNA"/>
</dbReference>
<dbReference type="AlphaFoldDB" id="A0AA41W7P1"/>
<keyword evidence="1" id="KW-0732">Signal</keyword>
<dbReference type="Pfam" id="PF07603">
    <property type="entry name" value="Lcl_C"/>
    <property type="match status" value="1"/>
</dbReference>
<dbReference type="PANTHER" id="PTHR35812">
    <property type="entry name" value="LIPOPROTEIN"/>
    <property type="match status" value="1"/>
</dbReference>
<feature type="domain" description="Lcl C-terminal" evidence="2">
    <location>
        <begin position="41"/>
        <end position="172"/>
    </location>
</feature>
<sequence length="175" mass="19729">MKPIIVLAIVYLYIPILQAATCNPNAKETTPNDRFQIVTEGTVTDLQTGLMWDRCALGQAWDNGLQICSGTASTKNWRQATRSGMDHTLGAYTDWRLPNIKELQTIVELSCWRPAINVTIFPDDGFLLFHNYWSSTPHVVYANQAWLINLDSGYSRIDLMDKESAHEVKLVRGGN</sequence>
<keyword evidence="4" id="KW-1185">Reference proteome</keyword>
<evidence type="ECO:0000313" key="4">
    <source>
        <dbReference type="Proteomes" id="UP001165393"/>
    </source>
</evidence>
<dbReference type="Proteomes" id="UP001165393">
    <property type="component" value="Unassembled WGS sequence"/>
</dbReference>
<accession>A0AA41W7P1</accession>
<organism evidence="3 4">
    <name type="scientific">Echinimonas agarilytica</name>
    <dbReference type="NCBI Taxonomy" id="1215918"/>
    <lineage>
        <taxon>Bacteria</taxon>
        <taxon>Pseudomonadati</taxon>
        <taxon>Pseudomonadota</taxon>
        <taxon>Gammaproteobacteria</taxon>
        <taxon>Alteromonadales</taxon>
        <taxon>Echinimonadaceae</taxon>
        <taxon>Echinimonas</taxon>
    </lineage>
</organism>
<evidence type="ECO:0000313" key="3">
    <source>
        <dbReference type="EMBL" id="MCM2680083.1"/>
    </source>
</evidence>